<comment type="caution">
    <text evidence="2">The sequence shown here is derived from an EMBL/GenBank/DDBJ whole genome shotgun (WGS) entry which is preliminary data.</text>
</comment>
<evidence type="ECO:0000313" key="3">
    <source>
        <dbReference type="Proteomes" id="UP001567538"/>
    </source>
</evidence>
<dbReference type="Proteomes" id="UP001567538">
    <property type="component" value="Unassembled WGS sequence"/>
</dbReference>
<dbReference type="PANTHER" id="PTHR36897">
    <property type="entry name" value="OS10G0351100-LIKE PROTEIN"/>
    <property type="match status" value="1"/>
</dbReference>
<reference evidence="2 3" key="1">
    <citation type="submission" date="2024-06" db="EMBL/GenBank/DDBJ databases">
        <title>A chromosome level genome sequence of Diviner's sage (Salvia divinorum).</title>
        <authorList>
            <person name="Ford S.A."/>
            <person name="Ro D.-K."/>
            <person name="Ness R.W."/>
            <person name="Phillips M.A."/>
        </authorList>
    </citation>
    <scope>NUCLEOTIDE SEQUENCE [LARGE SCALE GENOMIC DNA]</scope>
    <source>
        <strain evidence="2">SAF-2024a</strain>
        <tissue evidence="2">Leaf</tissue>
    </source>
</reference>
<protein>
    <submittedName>
        <fullName evidence="2">Uncharacterized protein</fullName>
    </submittedName>
</protein>
<name>A0ABD1HRP5_SALDI</name>
<evidence type="ECO:0000313" key="2">
    <source>
        <dbReference type="EMBL" id="KAL1557888.1"/>
    </source>
</evidence>
<evidence type="ECO:0000256" key="1">
    <source>
        <dbReference type="SAM" id="MobiDB-lite"/>
    </source>
</evidence>
<feature type="region of interest" description="Disordered" evidence="1">
    <location>
        <begin position="34"/>
        <end position="55"/>
    </location>
</feature>
<dbReference type="EMBL" id="JBEAFC010000004">
    <property type="protein sequence ID" value="KAL1557888.1"/>
    <property type="molecule type" value="Genomic_DNA"/>
</dbReference>
<keyword evidence="3" id="KW-1185">Reference proteome</keyword>
<dbReference type="SUPFAM" id="SSF55729">
    <property type="entry name" value="Acyl-CoA N-acyltransferases (Nat)"/>
    <property type="match status" value="1"/>
</dbReference>
<dbReference type="PANTHER" id="PTHR36897:SF2">
    <property type="entry name" value="OS10G0350800 PROTEIN"/>
    <property type="match status" value="1"/>
</dbReference>
<organism evidence="2 3">
    <name type="scientific">Salvia divinorum</name>
    <name type="common">Maria pastora</name>
    <name type="synonym">Diviner's sage</name>
    <dbReference type="NCBI Taxonomy" id="28513"/>
    <lineage>
        <taxon>Eukaryota</taxon>
        <taxon>Viridiplantae</taxon>
        <taxon>Streptophyta</taxon>
        <taxon>Embryophyta</taxon>
        <taxon>Tracheophyta</taxon>
        <taxon>Spermatophyta</taxon>
        <taxon>Magnoliopsida</taxon>
        <taxon>eudicotyledons</taxon>
        <taxon>Gunneridae</taxon>
        <taxon>Pentapetalae</taxon>
        <taxon>asterids</taxon>
        <taxon>lamiids</taxon>
        <taxon>Lamiales</taxon>
        <taxon>Lamiaceae</taxon>
        <taxon>Nepetoideae</taxon>
        <taxon>Mentheae</taxon>
        <taxon>Salviinae</taxon>
        <taxon>Salvia</taxon>
        <taxon>Salvia subgen. Calosphace</taxon>
    </lineage>
</organism>
<dbReference type="InterPro" id="IPR016181">
    <property type="entry name" value="Acyl_CoA_acyltransferase"/>
</dbReference>
<proteinExistence type="predicted"/>
<sequence>MEIAKVVKIPLSSKQIQHSKTPLIHTRNLNSFPTHFKSKSNAQSPNVTTTNSSEISGARFDRKTLSREAYGLEIEVPTMAEIVESSRLQKLDLQLRRFGPFFRITAKSLESGRELGRAEGVIRFWFGGKILHMDSMKLERETIGMNKSIFGIGLFLGAMAIRFGFDCGCAKAELLAINDTLLYHSKLVRFYTRLGFEQVYEVKGGSLRDLGDMLVWGGVGTRMDANLEDLMIKWCSRFKPK</sequence>
<dbReference type="AlphaFoldDB" id="A0ABD1HRP5"/>
<accession>A0ABD1HRP5</accession>
<gene>
    <name evidence="2" type="ORF">AAHA92_08422</name>
</gene>